<name>A3K668_SAGS3</name>
<dbReference type="EMBL" id="AAYA01000010">
    <property type="protein sequence ID" value="EBA07218.1"/>
    <property type="molecule type" value="Genomic_DNA"/>
</dbReference>
<keyword evidence="4" id="KW-0472">Membrane</keyword>
<dbReference type="GO" id="GO:0007165">
    <property type="term" value="P:signal transduction"/>
    <property type="evidence" value="ECO:0007669"/>
    <property type="project" value="UniProtKB-KW"/>
</dbReference>
<feature type="transmembrane region" description="Helical" evidence="4">
    <location>
        <begin position="66"/>
        <end position="84"/>
    </location>
</feature>
<dbReference type="PANTHER" id="PTHR43531">
    <property type="entry name" value="PROTEIN ICFG"/>
    <property type="match status" value="1"/>
</dbReference>
<evidence type="ECO:0000256" key="1">
    <source>
        <dbReference type="ARBA" id="ARBA00022500"/>
    </source>
</evidence>
<dbReference type="Pfam" id="PF00015">
    <property type="entry name" value="MCPsignal"/>
    <property type="match status" value="1"/>
</dbReference>
<evidence type="ECO:0000256" key="3">
    <source>
        <dbReference type="PROSITE-ProRule" id="PRU00284"/>
    </source>
</evidence>
<keyword evidence="3" id="KW-0807">Transducer</keyword>
<evidence type="ECO:0000313" key="7">
    <source>
        <dbReference type="Proteomes" id="UP000005713"/>
    </source>
</evidence>
<evidence type="ECO:0000256" key="2">
    <source>
        <dbReference type="ARBA" id="ARBA00029447"/>
    </source>
</evidence>
<dbReference type="OrthoDB" id="354287at2"/>
<dbReference type="SMART" id="SM00283">
    <property type="entry name" value="MA"/>
    <property type="match status" value="1"/>
</dbReference>
<sequence>MFALPSWARRPGFPARRLAFSVLFLPLIPLASLYAGTPFVPALMGAMALALAMALGSAMSSGLRDYVMATAIMGQAMMMTAVFAGHPFQIDTHMLFFVLLAVVAIPGRIDVLIYACIITAVHHFAFTVALPALVYPTGDLMTNVARTALHAAIVALEGVVLGLAVHDRSATLARVHNKSRALEVGTRMAEDARLDVQAAHQSASRVIEEMRIGLSRLAGRDLCFGIRDPFPAQYEILRSEFNVTVSILRDAFANASAVVDGFSTDSQGLSQTMNELAALAEVQSRALSEMTAATETLVDALSKTAEQARDAAQSSGEARDSAVDGTEVTAAAIAAMRAIEESSRQIGTIVDLIDDVSFQTNLLALNAGVEAARAGEAGKGFAVVAAEVRQLAKSTSEAASGIRQLIHDSTRQVSEGATLVDAVGRRLQDIEDKISRASDLTAAISNRNVEQVGAVSQLHERARSTEDKTRQTAAMGERLAGMSRRMSLSSKRLSCDMEAFTLSEDDLKGAAGRDRTDTAS</sequence>
<dbReference type="RefSeq" id="WP_005860785.1">
    <property type="nucleotide sequence ID" value="NZ_AAYA01000010.1"/>
</dbReference>
<reference evidence="6 7" key="1">
    <citation type="submission" date="2006-06" db="EMBL/GenBank/DDBJ databases">
        <authorList>
            <person name="Moran M.A."/>
            <person name="Ferriera S."/>
            <person name="Johnson J."/>
            <person name="Kravitz S."/>
            <person name="Beeson K."/>
            <person name="Sutton G."/>
            <person name="Rogers Y.-H."/>
            <person name="Friedman R."/>
            <person name="Frazier M."/>
            <person name="Venter J.C."/>
        </authorList>
    </citation>
    <scope>NUCLEOTIDE SEQUENCE [LARGE SCALE GENOMIC DNA]</scope>
    <source>
        <strain evidence="6 7">E-37</strain>
    </source>
</reference>
<dbReference type="Gene3D" id="1.10.287.950">
    <property type="entry name" value="Methyl-accepting chemotaxis protein"/>
    <property type="match status" value="1"/>
</dbReference>
<proteinExistence type="inferred from homology"/>
<keyword evidence="4" id="KW-1133">Transmembrane helix</keyword>
<evidence type="ECO:0000259" key="5">
    <source>
        <dbReference type="PROSITE" id="PS50111"/>
    </source>
</evidence>
<gene>
    <name evidence="6" type="ORF">SSE37_06264</name>
</gene>
<feature type="domain" description="Methyl-accepting transducer" evidence="5">
    <location>
        <begin position="258"/>
        <end position="487"/>
    </location>
</feature>
<dbReference type="InterPro" id="IPR051310">
    <property type="entry name" value="MCP_chemotaxis"/>
</dbReference>
<dbReference type="PANTHER" id="PTHR43531:SF11">
    <property type="entry name" value="METHYL-ACCEPTING CHEMOTAXIS PROTEIN 3"/>
    <property type="match status" value="1"/>
</dbReference>
<accession>A3K668</accession>
<dbReference type="SUPFAM" id="SSF58104">
    <property type="entry name" value="Methyl-accepting chemotaxis protein (MCP) signaling domain"/>
    <property type="match status" value="1"/>
</dbReference>
<evidence type="ECO:0000313" key="6">
    <source>
        <dbReference type="EMBL" id="EBA07218.1"/>
    </source>
</evidence>
<keyword evidence="7" id="KW-1185">Reference proteome</keyword>
<dbReference type="GO" id="GO:0006935">
    <property type="term" value="P:chemotaxis"/>
    <property type="evidence" value="ECO:0007669"/>
    <property type="project" value="UniProtKB-KW"/>
</dbReference>
<keyword evidence="4" id="KW-0812">Transmembrane</keyword>
<comment type="similarity">
    <text evidence="2">Belongs to the methyl-accepting chemotaxis (MCP) protein family.</text>
</comment>
<dbReference type="InterPro" id="IPR004089">
    <property type="entry name" value="MCPsignal_dom"/>
</dbReference>
<feature type="transmembrane region" description="Helical" evidence="4">
    <location>
        <begin position="18"/>
        <end position="36"/>
    </location>
</feature>
<dbReference type="GO" id="GO:0016020">
    <property type="term" value="C:membrane"/>
    <property type="evidence" value="ECO:0007669"/>
    <property type="project" value="InterPro"/>
</dbReference>
<comment type="caution">
    <text evidence="6">The sequence shown here is derived from an EMBL/GenBank/DDBJ whole genome shotgun (WGS) entry which is preliminary data.</text>
</comment>
<keyword evidence="1" id="KW-0145">Chemotaxis</keyword>
<dbReference type="Proteomes" id="UP000005713">
    <property type="component" value="Unassembled WGS sequence"/>
</dbReference>
<protein>
    <submittedName>
        <fullName evidence="6">Methyl-accepting chemotaxis sensory transducer</fullName>
    </submittedName>
</protein>
<evidence type="ECO:0000256" key="4">
    <source>
        <dbReference type="SAM" id="Phobius"/>
    </source>
</evidence>
<dbReference type="PROSITE" id="PS50111">
    <property type="entry name" value="CHEMOTAXIS_TRANSDUC_2"/>
    <property type="match status" value="1"/>
</dbReference>
<dbReference type="eggNOG" id="COG0840">
    <property type="taxonomic scope" value="Bacteria"/>
</dbReference>
<dbReference type="AlphaFoldDB" id="A3K668"/>
<organism evidence="6 7">
    <name type="scientific">Sagittula stellata (strain ATCC 700073 / DSM 11524 / E-37)</name>
    <dbReference type="NCBI Taxonomy" id="388399"/>
    <lineage>
        <taxon>Bacteria</taxon>
        <taxon>Pseudomonadati</taxon>
        <taxon>Pseudomonadota</taxon>
        <taxon>Alphaproteobacteria</taxon>
        <taxon>Rhodobacterales</taxon>
        <taxon>Roseobacteraceae</taxon>
        <taxon>Sagittula</taxon>
    </lineage>
</organism>